<organism evidence="1 2">
    <name type="scientific">Methylobacterium iners</name>
    <dbReference type="NCBI Taxonomy" id="418707"/>
    <lineage>
        <taxon>Bacteria</taxon>
        <taxon>Pseudomonadati</taxon>
        <taxon>Pseudomonadota</taxon>
        <taxon>Alphaproteobacteria</taxon>
        <taxon>Hyphomicrobiales</taxon>
        <taxon>Methylobacteriaceae</taxon>
        <taxon>Methylobacterium</taxon>
    </lineage>
</organism>
<comment type="caution">
    <text evidence="1">The sequence shown here is derived from an EMBL/GenBank/DDBJ whole genome shotgun (WGS) entry which is preliminary data.</text>
</comment>
<reference evidence="1" key="2">
    <citation type="submission" date="2021-08" db="EMBL/GenBank/DDBJ databases">
        <authorList>
            <person name="Tani A."/>
            <person name="Ola A."/>
            <person name="Ogura Y."/>
            <person name="Katsura K."/>
            <person name="Hayashi T."/>
        </authorList>
    </citation>
    <scope>NUCLEOTIDE SEQUENCE</scope>
    <source>
        <strain evidence="1">DSM 19015</strain>
    </source>
</reference>
<dbReference type="EMBL" id="BPQP01000100">
    <property type="protein sequence ID" value="GJD97704.1"/>
    <property type="molecule type" value="Genomic_DNA"/>
</dbReference>
<reference evidence="1" key="1">
    <citation type="journal article" date="2021" name="Front. Microbiol.">
        <title>Comprehensive Comparative Genomics and Phenotyping of Methylobacterium Species.</title>
        <authorList>
            <person name="Alessa O."/>
            <person name="Ogura Y."/>
            <person name="Fujitani Y."/>
            <person name="Takami H."/>
            <person name="Hayashi T."/>
            <person name="Sahin N."/>
            <person name="Tani A."/>
        </authorList>
    </citation>
    <scope>NUCLEOTIDE SEQUENCE</scope>
    <source>
        <strain evidence="1">DSM 19015</strain>
    </source>
</reference>
<protein>
    <submittedName>
        <fullName evidence="1">Uncharacterized protein</fullName>
    </submittedName>
</protein>
<dbReference type="Proteomes" id="UP001055125">
    <property type="component" value="Unassembled WGS sequence"/>
</dbReference>
<name>A0ABQ4S3N2_9HYPH</name>
<keyword evidence="2" id="KW-1185">Reference proteome</keyword>
<evidence type="ECO:0000313" key="1">
    <source>
        <dbReference type="EMBL" id="GJD97704.1"/>
    </source>
</evidence>
<proteinExistence type="predicted"/>
<accession>A0ABQ4S3N2</accession>
<sequence>MVSHTATVKQDLAGAWFRERTRLKLELVVAASFVDDDLVHGLKTHGISTRQTRH</sequence>
<evidence type="ECO:0000313" key="2">
    <source>
        <dbReference type="Proteomes" id="UP001055125"/>
    </source>
</evidence>
<gene>
    <name evidence="1" type="ORF">OCOJLMKI_4937</name>
</gene>